<dbReference type="EMBL" id="LAZR01041251">
    <property type="protein sequence ID" value="KKL12453.1"/>
    <property type="molecule type" value="Genomic_DNA"/>
</dbReference>
<name>A0A0F9DKB3_9ZZZZ</name>
<accession>A0A0F9DKB3</accession>
<proteinExistence type="predicted"/>
<reference evidence="1" key="1">
    <citation type="journal article" date="2015" name="Nature">
        <title>Complex archaea that bridge the gap between prokaryotes and eukaryotes.</title>
        <authorList>
            <person name="Spang A."/>
            <person name="Saw J.H."/>
            <person name="Jorgensen S.L."/>
            <person name="Zaremba-Niedzwiedzka K."/>
            <person name="Martijn J."/>
            <person name="Lind A.E."/>
            <person name="van Eijk R."/>
            <person name="Schleper C."/>
            <person name="Guy L."/>
            <person name="Ettema T.J."/>
        </authorList>
    </citation>
    <scope>NUCLEOTIDE SEQUENCE</scope>
</reference>
<feature type="non-terminal residue" evidence="1">
    <location>
        <position position="1"/>
    </location>
</feature>
<sequence>QIELALAGDKHATKFLAEREEGMPRQSIDYTEHEPDEVVEIGFDEE</sequence>
<gene>
    <name evidence="1" type="ORF">LCGC14_2535590</name>
</gene>
<dbReference type="AlphaFoldDB" id="A0A0F9DKB3"/>
<comment type="caution">
    <text evidence="1">The sequence shown here is derived from an EMBL/GenBank/DDBJ whole genome shotgun (WGS) entry which is preliminary data.</text>
</comment>
<protein>
    <submittedName>
        <fullName evidence="1">Uncharacterized protein</fullName>
    </submittedName>
</protein>
<evidence type="ECO:0000313" key="1">
    <source>
        <dbReference type="EMBL" id="KKL12453.1"/>
    </source>
</evidence>
<organism evidence="1">
    <name type="scientific">marine sediment metagenome</name>
    <dbReference type="NCBI Taxonomy" id="412755"/>
    <lineage>
        <taxon>unclassified sequences</taxon>
        <taxon>metagenomes</taxon>
        <taxon>ecological metagenomes</taxon>
    </lineage>
</organism>